<proteinExistence type="predicted"/>
<keyword evidence="1" id="KW-0472">Membrane</keyword>
<gene>
    <name evidence="2" type="ORF">UFOPK2855_00642</name>
</gene>
<reference evidence="2" key="1">
    <citation type="submission" date="2020-05" db="EMBL/GenBank/DDBJ databases">
        <authorList>
            <person name="Chiriac C."/>
            <person name="Salcher M."/>
            <person name="Ghai R."/>
            <person name="Kavagutti S V."/>
        </authorList>
    </citation>
    <scope>NUCLEOTIDE SEQUENCE</scope>
</reference>
<feature type="transmembrane region" description="Helical" evidence="1">
    <location>
        <begin position="65"/>
        <end position="86"/>
    </location>
</feature>
<organism evidence="2">
    <name type="scientific">freshwater metagenome</name>
    <dbReference type="NCBI Taxonomy" id="449393"/>
    <lineage>
        <taxon>unclassified sequences</taxon>
        <taxon>metagenomes</taxon>
        <taxon>ecological metagenomes</taxon>
    </lineage>
</organism>
<feature type="transmembrane region" description="Helical" evidence="1">
    <location>
        <begin position="38"/>
        <end position="59"/>
    </location>
</feature>
<name>A0A6J6UQ10_9ZZZZ</name>
<feature type="transmembrane region" description="Helical" evidence="1">
    <location>
        <begin position="123"/>
        <end position="141"/>
    </location>
</feature>
<protein>
    <submittedName>
        <fullName evidence="2">Unannotated protein</fullName>
    </submittedName>
</protein>
<evidence type="ECO:0000313" key="2">
    <source>
        <dbReference type="EMBL" id="CAB4760567.1"/>
    </source>
</evidence>
<feature type="transmembrane region" description="Helical" evidence="1">
    <location>
        <begin position="148"/>
        <end position="166"/>
    </location>
</feature>
<dbReference type="AlphaFoldDB" id="A0A6J6UQ10"/>
<keyword evidence="1" id="KW-0812">Transmembrane</keyword>
<feature type="transmembrane region" description="Helical" evidence="1">
    <location>
        <begin position="247"/>
        <end position="266"/>
    </location>
</feature>
<feature type="transmembrane region" description="Helical" evidence="1">
    <location>
        <begin position="222"/>
        <end position="240"/>
    </location>
</feature>
<feature type="transmembrane region" description="Helical" evidence="1">
    <location>
        <begin position="197"/>
        <end position="216"/>
    </location>
</feature>
<feature type="transmembrane region" description="Helical" evidence="1">
    <location>
        <begin position="172"/>
        <end position="188"/>
    </location>
</feature>
<dbReference type="EMBL" id="CAEZZK010000109">
    <property type="protein sequence ID" value="CAB4760567.1"/>
    <property type="molecule type" value="Genomic_DNA"/>
</dbReference>
<feature type="transmembrane region" description="Helical" evidence="1">
    <location>
        <begin position="272"/>
        <end position="289"/>
    </location>
</feature>
<accession>A0A6J6UQ10</accession>
<sequence>MVRFDEQLESFKQDGTLSAEQAEMLRNATRFPINSTEVVSILGGFFVILGAFWFLSPLLSNISELLLAITLYLIGGLLTFATRSLIRKVQFKNAAEVVEVLAVTSFAIATGVVLAQTSATSEVSIFVASICALVYGFLISGKRKFSGSFLLSASAMIMTISGLAVLDEVGNIAGFCLAAVGAGLLWFAQKTTVSGKFTLRFFATCIVVVGLIFPLPDFGFDIIGVLISMIFAIALFTYGIKTLFTEVVVISGIGLVVAQIKLVTTITDNSGVQGLATLLTGGVIVLFSLRKLRADRKKTLI</sequence>
<keyword evidence="1" id="KW-1133">Transmembrane helix</keyword>
<feature type="transmembrane region" description="Helical" evidence="1">
    <location>
        <begin position="98"/>
        <end position="117"/>
    </location>
</feature>
<evidence type="ECO:0000256" key="1">
    <source>
        <dbReference type="SAM" id="Phobius"/>
    </source>
</evidence>